<evidence type="ECO:0000256" key="5">
    <source>
        <dbReference type="ARBA" id="ARBA00023014"/>
    </source>
</evidence>
<dbReference type="SUPFAM" id="SSF52833">
    <property type="entry name" value="Thioredoxin-like"/>
    <property type="match status" value="1"/>
</dbReference>
<dbReference type="SMART" id="SM00928">
    <property type="entry name" value="NADH_4Fe-4S"/>
    <property type="match status" value="1"/>
</dbReference>
<dbReference type="InterPro" id="IPR037225">
    <property type="entry name" value="Nuo51_FMN-bd_sf"/>
</dbReference>
<dbReference type="InterPro" id="IPR011538">
    <property type="entry name" value="Nuo51_FMN-bd"/>
</dbReference>
<dbReference type="Gene3D" id="1.20.1440.230">
    <property type="entry name" value="NADH-ubiquinone oxidoreductase 51kDa subunit, iron-sulphur binding domain"/>
    <property type="match status" value="1"/>
</dbReference>
<dbReference type="PROSITE" id="PS00644">
    <property type="entry name" value="COMPLEX1_51K_1"/>
    <property type="match status" value="1"/>
</dbReference>
<dbReference type="InterPro" id="IPR041921">
    <property type="entry name" value="NuoE_N"/>
</dbReference>
<dbReference type="PANTHER" id="PTHR43578">
    <property type="entry name" value="NADH-QUINONE OXIDOREDUCTASE SUBUNIT F"/>
    <property type="match status" value="1"/>
</dbReference>
<dbReference type="Pfam" id="PF01512">
    <property type="entry name" value="Complex1_51K"/>
    <property type="match status" value="1"/>
</dbReference>
<keyword evidence="4" id="KW-0408">Iron</keyword>
<dbReference type="Gene3D" id="3.10.20.600">
    <property type="match status" value="1"/>
</dbReference>
<dbReference type="Gene3D" id="6.10.250.1450">
    <property type="match status" value="1"/>
</dbReference>
<dbReference type="Pfam" id="PF01257">
    <property type="entry name" value="2Fe-2S_thioredx"/>
    <property type="match status" value="1"/>
</dbReference>
<dbReference type="Gene3D" id="1.10.10.1590">
    <property type="entry name" value="NADH-quinone oxidoreductase subunit E"/>
    <property type="match status" value="1"/>
</dbReference>
<feature type="domain" description="NADH-ubiquinone oxidoreductase 51kDa subunit iron-sulphur binding" evidence="6">
    <location>
        <begin position="469"/>
        <end position="510"/>
    </location>
</feature>
<reference evidence="7 8" key="1">
    <citation type="submission" date="2024-02" db="EMBL/GenBank/DDBJ databases">
        <title>A novel Gemmatimonadota bacterium.</title>
        <authorList>
            <person name="Du Z.-J."/>
            <person name="Ye Y.-Q."/>
        </authorList>
    </citation>
    <scope>NUCLEOTIDE SEQUENCE [LARGE SCALE GENOMIC DNA]</scope>
    <source>
        <strain evidence="7 8">DH-20</strain>
    </source>
</reference>
<keyword evidence="8" id="KW-1185">Reference proteome</keyword>
<sequence>MSGNRATIRLPMAESDRHLVDRWKGEEAPLLPLLHAFHDRDGHLSEQALRAVSEGLRIPLAELYGTVTFYHHFAREPGGALEPRVCTGPVCRMRGAEAVVGALEGAVEMPCSGRCDDPIPVLRGNETFVATPAAELEPRPTPLPPPSAEGVEECVFRHIRAPHRDTLDGYRATGGYRALDRMLGSGSPDELLDLIDASGLAGRGGAGFPTGRKWRAVRDADGGPKTVVCNADEGEPGCFKDRVLMDYDPHAVIEGMLLAAFATGATRGFIYLRYEYPETADVLAHALDEARGAGYLGRGVDIHLRRGAGAYICGEETSLLNSLEGEHPFPRNRPPYPVTHGYLQTPTVVNNVETLASIPPIVTEGAAWYRGLGFGDQAGTKVVSLSGDVERPGNYEVPLGLPLATLLHDWAGGGRGGRRIQAVTMAGLSGGFLAGDDLDVTLDEPSIRAKKSFLGAGGVMVFDESRDMVEVALDAMRFFAHESCGKCFPCRIGTRRLVERLSGEAGPREVESWIDELSDLHRTMKSTSACGLGQAAPLVTESLIRYFPERVRTLVEARR</sequence>
<comment type="caution">
    <text evidence="7">The sequence shown here is derived from an EMBL/GenBank/DDBJ whole genome shotgun (WGS) entry which is preliminary data.</text>
</comment>
<gene>
    <name evidence="7" type="ORF">WI372_07515</name>
</gene>
<evidence type="ECO:0000256" key="2">
    <source>
        <dbReference type="ARBA" id="ARBA00022485"/>
    </source>
</evidence>
<dbReference type="EMBL" id="JBBHLI010000003">
    <property type="protein sequence ID" value="MEK9500820.1"/>
    <property type="molecule type" value="Genomic_DNA"/>
</dbReference>
<dbReference type="SUPFAM" id="SSF142984">
    <property type="entry name" value="Nqo1 middle domain-like"/>
    <property type="match status" value="1"/>
</dbReference>
<keyword evidence="2" id="KW-0004">4Fe-4S</keyword>
<evidence type="ECO:0000259" key="6">
    <source>
        <dbReference type="SMART" id="SM00928"/>
    </source>
</evidence>
<dbReference type="Pfam" id="PF10589">
    <property type="entry name" value="NADH_4Fe-4S"/>
    <property type="match status" value="1"/>
</dbReference>
<protein>
    <submittedName>
        <fullName evidence="7">NADH-ubiquinone oxidoreductase-F iron-sulfur binding region domain-containing protein</fullName>
    </submittedName>
</protein>
<proteinExistence type="inferred from homology"/>
<dbReference type="Gene3D" id="3.40.50.11540">
    <property type="entry name" value="NADH-ubiquinone oxidoreductase 51kDa subunit"/>
    <property type="match status" value="1"/>
</dbReference>
<evidence type="ECO:0000256" key="4">
    <source>
        <dbReference type="ARBA" id="ARBA00023004"/>
    </source>
</evidence>
<evidence type="ECO:0000256" key="3">
    <source>
        <dbReference type="ARBA" id="ARBA00022723"/>
    </source>
</evidence>
<name>A0ABU9E7W0_9BACT</name>
<dbReference type="InterPro" id="IPR036249">
    <property type="entry name" value="Thioredoxin-like_sf"/>
</dbReference>
<evidence type="ECO:0000256" key="1">
    <source>
        <dbReference type="ARBA" id="ARBA00007523"/>
    </source>
</evidence>
<evidence type="ECO:0000313" key="8">
    <source>
        <dbReference type="Proteomes" id="UP001484239"/>
    </source>
</evidence>
<dbReference type="PANTHER" id="PTHR43578:SF3">
    <property type="entry name" value="NADH-QUINONE OXIDOREDUCTASE SUBUNIT F"/>
    <property type="match status" value="1"/>
</dbReference>
<comment type="similarity">
    <text evidence="1">Belongs to the complex I 51 kDa subunit family.</text>
</comment>
<dbReference type="PROSITE" id="PS00645">
    <property type="entry name" value="COMPLEX1_51K_2"/>
    <property type="match status" value="1"/>
</dbReference>
<dbReference type="InterPro" id="IPR037207">
    <property type="entry name" value="Nuop51_4Fe4S-bd_sf"/>
</dbReference>
<keyword evidence="3" id="KW-0479">Metal-binding</keyword>
<dbReference type="InterPro" id="IPR019554">
    <property type="entry name" value="Soluble_ligand-bd"/>
</dbReference>
<dbReference type="Proteomes" id="UP001484239">
    <property type="component" value="Unassembled WGS sequence"/>
</dbReference>
<accession>A0ABU9E7W0</accession>
<dbReference type="RefSeq" id="WP_405279576.1">
    <property type="nucleotide sequence ID" value="NZ_CP144380.1"/>
</dbReference>
<dbReference type="InterPro" id="IPR001949">
    <property type="entry name" value="NADH-UbQ_OxRdtase_51kDa_CS"/>
</dbReference>
<dbReference type="SUPFAM" id="SSF140490">
    <property type="entry name" value="Nqo1C-terminal domain-like"/>
    <property type="match status" value="1"/>
</dbReference>
<dbReference type="InterPro" id="IPR019575">
    <property type="entry name" value="Nuop51_4Fe4S-bd"/>
</dbReference>
<dbReference type="SUPFAM" id="SSF142019">
    <property type="entry name" value="Nqo1 FMN-binding domain-like"/>
    <property type="match status" value="1"/>
</dbReference>
<evidence type="ECO:0000313" key="7">
    <source>
        <dbReference type="EMBL" id="MEK9500820.1"/>
    </source>
</evidence>
<keyword evidence="5" id="KW-0411">Iron-sulfur</keyword>
<organism evidence="7 8">
    <name type="scientific">Gaopeijia maritima</name>
    <dbReference type="NCBI Taxonomy" id="3119007"/>
    <lineage>
        <taxon>Bacteria</taxon>
        <taxon>Pseudomonadati</taxon>
        <taxon>Gemmatimonadota</taxon>
        <taxon>Longimicrobiia</taxon>
        <taxon>Gaopeijiales</taxon>
        <taxon>Gaopeijiaceae</taxon>
        <taxon>Gaopeijia</taxon>
    </lineage>
</organism>
<dbReference type="Pfam" id="PF10531">
    <property type="entry name" value="SLBB"/>
    <property type="match status" value="1"/>
</dbReference>